<gene>
    <name evidence="1" type="ORF">GCM10009037_23640</name>
</gene>
<dbReference type="EMBL" id="BMPF01000003">
    <property type="protein sequence ID" value="GGL39184.1"/>
    <property type="molecule type" value="Genomic_DNA"/>
</dbReference>
<proteinExistence type="predicted"/>
<dbReference type="Proteomes" id="UP000628840">
    <property type="component" value="Unassembled WGS sequence"/>
</dbReference>
<dbReference type="AlphaFoldDB" id="A0A830EXI5"/>
<reference evidence="1 2" key="1">
    <citation type="journal article" date="2019" name="Int. J. Syst. Evol. Microbiol.">
        <title>The Global Catalogue of Microorganisms (GCM) 10K type strain sequencing project: providing services to taxonomists for standard genome sequencing and annotation.</title>
        <authorList>
            <consortium name="The Broad Institute Genomics Platform"/>
            <consortium name="The Broad Institute Genome Sequencing Center for Infectious Disease"/>
            <person name="Wu L."/>
            <person name="Ma J."/>
        </authorList>
    </citation>
    <scope>NUCLEOTIDE SEQUENCE [LARGE SCALE GENOMIC DNA]</scope>
    <source>
        <strain evidence="1 2">JCM 19585</strain>
    </source>
</reference>
<organism evidence="1 2">
    <name type="scientific">Halarchaeum grantii</name>
    <dbReference type="NCBI Taxonomy" id="1193105"/>
    <lineage>
        <taxon>Archaea</taxon>
        <taxon>Methanobacteriati</taxon>
        <taxon>Methanobacteriota</taxon>
        <taxon>Stenosarchaea group</taxon>
        <taxon>Halobacteria</taxon>
        <taxon>Halobacteriales</taxon>
        <taxon>Halobacteriaceae</taxon>
    </lineage>
</organism>
<name>A0A830EXI5_9EURY</name>
<dbReference type="OrthoDB" id="375569at2157"/>
<comment type="caution">
    <text evidence="1">The sequence shown here is derived from an EMBL/GenBank/DDBJ whole genome shotgun (WGS) entry which is preliminary data.</text>
</comment>
<accession>A0A830EXI5</accession>
<protein>
    <submittedName>
        <fullName evidence="1">Uncharacterized protein</fullName>
    </submittedName>
</protein>
<dbReference type="RefSeq" id="WP_188883945.1">
    <property type="nucleotide sequence ID" value="NZ_BMPF01000003.1"/>
</dbReference>
<dbReference type="PROSITE" id="PS51257">
    <property type="entry name" value="PROKAR_LIPOPROTEIN"/>
    <property type="match status" value="1"/>
</dbReference>
<sequence>MEWRRRRIVRACGLGALAALTGAAGCLDSPGSPLRVERVWLPAGGDATGALSVRARIANPASSRASADVYLYADLGDDTLVRRERVRVPADSTTVVAASFDVAYEEATTEDVGARADVHTG</sequence>
<evidence type="ECO:0000313" key="2">
    <source>
        <dbReference type="Proteomes" id="UP000628840"/>
    </source>
</evidence>
<keyword evidence="2" id="KW-1185">Reference proteome</keyword>
<evidence type="ECO:0000313" key="1">
    <source>
        <dbReference type="EMBL" id="GGL39184.1"/>
    </source>
</evidence>